<dbReference type="AlphaFoldDB" id="A0A2H0XGU4"/>
<accession>A0A2H0XGU4</accession>
<evidence type="ECO:0000313" key="2">
    <source>
        <dbReference type="Proteomes" id="UP000230340"/>
    </source>
</evidence>
<dbReference type="SUPFAM" id="SSF82607">
    <property type="entry name" value="YbaB-like"/>
    <property type="match status" value="1"/>
</dbReference>
<reference evidence="2" key="1">
    <citation type="submission" date="2017-09" db="EMBL/GenBank/DDBJ databases">
        <title>Depth-based differentiation of microbial function through sediment-hosted aquifers and enrichment of novel symbionts in the deep terrestrial subsurface.</title>
        <authorList>
            <person name="Probst A.J."/>
            <person name="Ladd B."/>
            <person name="Jarett J.K."/>
            <person name="Geller-Mcgrath D.E."/>
            <person name="Sieber C.M.K."/>
            <person name="Emerson J.B."/>
            <person name="Anantharaman K."/>
            <person name="Thomas B.C."/>
            <person name="Malmstrom R."/>
            <person name="Stieglmeier M."/>
            <person name="Klingl A."/>
            <person name="Woyke T."/>
            <person name="Ryan C.M."/>
            <person name="Banfield J.F."/>
        </authorList>
    </citation>
    <scope>NUCLEOTIDE SEQUENCE [LARGE SCALE GENOMIC DNA]</scope>
</reference>
<organism evidence="1 2">
    <name type="scientific">candidate division WWE3 bacterium CG08_land_8_20_14_0_20_40_13</name>
    <dbReference type="NCBI Taxonomy" id="1975084"/>
    <lineage>
        <taxon>Bacteria</taxon>
        <taxon>Katanobacteria</taxon>
    </lineage>
</organism>
<dbReference type="Gene3D" id="3.30.1310.10">
    <property type="entry name" value="Nucleoid-associated protein YbaB-like domain"/>
    <property type="match status" value="1"/>
</dbReference>
<dbReference type="GO" id="GO:0003677">
    <property type="term" value="F:DNA binding"/>
    <property type="evidence" value="ECO:0007669"/>
    <property type="project" value="InterPro"/>
</dbReference>
<dbReference type="InterPro" id="IPR004401">
    <property type="entry name" value="YbaB/EbfC"/>
</dbReference>
<gene>
    <name evidence="1" type="ORF">COT49_00785</name>
</gene>
<protein>
    <recommendedName>
        <fullName evidence="3">Nucleoid-associated protein, YbaB/EbfC family</fullName>
    </recommendedName>
</protein>
<dbReference type="Pfam" id="PF02575">
    <property type="entry name" value="YbaB_DNA_bd"/>
    <property type="match status" value="1"/>
</dbReference>
<sequence>MELPFGNVKKLYELKKRADDMKRQMEAITVEVEEKGVRIVLRGDNAVQEVWVDGVLDVRLKEAFNKAVKEAQKKVAKKMQGQMGDFGF</sequence>
<comment type="caution">
    <text evidence="1">The sequence shown here is derived from an EMBL/GenBank/DDBJ whole genome shotgun (WGS) entry which is preliminary data.</text>
</comment>
<name>A0A2H0XGU4_UNCKA</name>
<dbReference type="EMBL" id="PEYT01000004">
    <property type="protein sequence ID" value="PIS23369.1"/>
    <property type="molecule type" value="Genomic_DNA"/>
</dbReference>
<dbReference type="Proteomes" id="UP000230340">
    <property type="component" value="Unassembled WGS sequence"/>
</dbReference>
<dbReference type="InterPro" id="IPR036894">
    <property type="entry name" value="YbaB-like_sf"/>
</dbReference>
<evidence type="ECO:0008006" key="3">
    <source>
        <dbReference type="Google" id="ProtNLM"/>
    </source>
</evidence>
<evidence type="ECO:0000313" key="1">
    <source>
        <dbReference type="EMBL" id="PIS23369.1"/>
    </source>
</evidence>
<proteinExistence type="predicted"/>